<dbReference type="SUPFAM" id="SSF46785">
    <property type="entry name" value="Winged helix' DNA-binding domain"/>
    <property type="match status" value="1"/>
</dbReference>
<dbReference type="PANTHER" id="PTHR33154">
    <property type="entry name" value="TRANSCRIPTIONAL REGULATOR, ARSR FAMILY"/>
    <property type="match status" value="1"/>
</dbReference>
<keyword evidence="1" id="KW-0805">Transcription regulation</keyword>
<dbReference type="InterPro" id="IPR036388">
    <property type="entry name" value="WH-like_DNA-bd_sf"/>
</dbReference>
<evidence type="ECO:0000256" key="1">
    <source>
        <dbReference type="ARBA" id="ARBA00023015"/>
    </source>
</evidence>
<dbReference type="InterPro" id="IPR036390">
    <property type="entry name" value="WH_DNA-bd_sf"/>
</dbReference>
<dbReference type="CDD" id="cd00090">
    <property type="entry name" value="HTH_ARSR"/>
    <property type="match status" value="1"/>
</dbReference>
<proteinExistence type="predicted"/>
<keyword evidence="2" id="KW-0238">DNA-binding</keyword>
<dbReference type="RefSeq" id="WP_095329792.1">
    <property type="nucleotide sequence ID" value="NZ_CP026031.1"/>
</dbReference>
<gene>
    <name evidence="4" type="ORF">CHH57_08310</name>
</gene>
<accession>A0A268FEF5</accession>
<dbReference type="Proteomes" id="UP000216961">
    <property type="component" value="Unassembled WGS sequence"/>
</dbReference>
<evidence type="ECO:0000313" key="5">
    <source>
        <dbReference type="Proteomes" id="UP000216961"/>
    </source>
</evidence>
<dbReference type="KEGG" id="bcir:C2I06_14850"/>
<dbReference type="PANTHER" id="PTHR33154:SF33">
    <property type="entry name" value="TRANSCRIPTIONAL REPRESSOR SDPR"/>
    <property type="match status" value="1"/>
</dbReference>
<dbReference type="PROSITE" id="PS50987">
    <property type="entry name" value="HTH_ARSR_2"/>
    <property type="match status" value="1"/>
</dbReference>
<dbReference type="Gene3D" id="1.10.10.10">
    <property type="entry name" value="Winged helix-like DNA-binding domain superfamily/Winged helix DNA-binding domain"/>
    <property type="match status" value="1"/>
</dbReference>
<name>A0A268FEF5_NIACI</name>
<evidence type="ECO:0000256" key="2">
    <source>
        <dbReference type="ARBA" id="ARBA00023125"/>
    </source>
</evidence>
<comment type="caution">
    <text evidence="4">The sequence shown here is derived from an EMBL/GenBank/DDBJ whole genome shotgun (WGS) entry which is preliminary data.</text>
</comment>
<keyword evidence="3" id="KW-0804">Transcription</keyword>
<protein>
    <submittedName>
        <fullName evidence="4">Transcriptional regulator</fullName>
    </submittedName>
</protein>
<dbReference type="SMART" id="SM00418">
    <property type="entry name" value="HTH_ARSR"/>
    <property type="match status" value="1"/>
</dbReference>
<reference evidence="4 5" key="1">
    <citation type="submission" date="2017-07" db="EMBL/GenBank/DDBJ databases">
        <title>Isolation and whole genome analysis of endospore-forming bacteria from heroin.</title>
        <authorList>
            <person name="Kalinowski J."/>
            <person name="Ahrens B."/>
            <person name="Al-Dilaimi A."/>
            <person name="Winkler A."/>
            <person name="Wibberg D."/>
            <person name="Schleenbecker U."/>
            <person name="Ruckert C."/>
            <person name="Wolfel R."/>
            <person name="Grass G."/>
        </authorList>
    </citation>
    <scope>NUCLEOTIDE SEQUENCE [LARGE SCALE GENOMIC DNA]</scope>
    <source>
        <strain evidence="4 5">7521-2</strain>
    </source>
</reference>
<sequence>MKITLSEESLPILEAIASSVRIKIIKLLSTKRMNVKELAHELGLSNPVVAKHIKILEESGVIKTEKIPGKAGLQKQSILKVDLIEIEFPKKIFQAFEFYETSIPIGQYVDYLITPTCGIASIEHLIGEYDEPKYFMDTDRFNAAILWFTTGFLEYKIINPLKNTDKLEMVDINLEISSEFPGGNNVWPSDITFSLNNVEIGTWTSPGDFVDTKGKYNPDWWSPKLNQYGTNLKIRITDYGVWINGKQLTWISFNRLALEKSVWSLRIEVKEDAENVGGCTLFGKGFGNYNQNIDFKFYYTDKEEPF</sequence>
<evidence type="ECO:0000313" key="4">
    <source>
        <dbReference type="EMBL" id="PAD83742.1"/>
    </source>
</evidence>
<dbReference type="InterPro" id="IPR051081">
    <property type="entry name" value="HTH_MetalResp_TranReg"/>
</dbReference>
<dbReference type="Pfam" id="PF01022">
    <property type="entry name" value="HTH_5"/>
    <property type="match status" value="1"/>
</dbReference>
<dbReference type="InterPro" id="IPR001845">
    <property type="entry name" value="HTH_ArsR_DNA-bd_dom"/>
</dbReference>
<organism evidence="4 5">
    <name type="scientific">Niallia circulans</name>
    <name type="common">Bacillus circulans</name>
    <dbReference type="NCBI Taxonomy" id="1397"/>
    <lineage>
        <taxon>Bacteria</taxon>
        <taxon>Bacillati</taxon>
        <taxon>Bacillota</taxon>
        <taxon>Bacilli</taxon>
        <taxon>Bacillales</taxon>
        <taxon>Bacillaceae</taxon>
        <taxon>Niallia</taxon>
    </lineage>
</organism>
<dbReference type="AlphaFoldDB" id="A0A268FEF5"/>
<dbReference type="EMBL" id="NPBQ01000050">
    <property type="protein sequence ID" value="PAD83742.1"/>
    <property type="molecule type" value="Genomic_DNA"/>
</dbReference>
<dbReference type="GO" id="GO:0003677">
    <property type="term" value="F:DNA binding"/>
    <property type="evidence" value="ECO:0007669"/>
    <property type="project" value="UniProtKB-KW"/>
</dbReference>
<dbReference type="InterPro" id="IPR011991">
    <property type="entry name" value="ArsR-like_HTH"/>
</dbReference>
<evidence type="ECO:0000256" key="3">
    <source>
        <dbReference type="ARBA" id="ARBA00023163"/>
    </source>
</evidence>
<dbReference type="GO" id="GO:0003700">
    <property type="term" value="F:DNA-binding transcription factor activity"/>
    <property type="evidence" value="ECO:0007669"/>
    <property type="project" value="InterPro"/>
</dbReference>